<dbReference type="InterPro" id="IPR036388">
    <property type="entry name" value="WH-like_DNA-bd_sf"/>
</dbReference>
<evidence type="ECO:0000313" key="5">
    <source>
        <dbReference type="EMBL" id="MBN9673565.1"/>
    </source>
</evidence>
<dbReference type="AlphaFoldDB" id="A0A939EI46"/>
<keyword evidence="1" id="KW-0805">Transcription regulation</keyword>
<dbReference type="SMART" id="SM00421">
    <property type="entry name" value="HTH_LUXR"/>
    <property type="match status" value="1"/>
</dbReference>
<proteinExistence type="predicted"/>
<dbReference type="InterPro" id="IPR016032">
    <property type="entry name" value="Sig_transdc_resp-reg_C-effctor"/>
</dbReference>
<dbReference type="Pfam" id="PF00196">
    <property type="entry name" value="GerE"/>
    <property type="match status" value="1"/>
</dbReference>
<keyword evidence="2" id="KW-0238">DNA-binding</keyword>
<name>A0A939EI46_9HYPH</name>
<dbReference type="Gene3D" id="1.10.10.10">
    <property type="entry name" value="Winged helix-like DNA-binding domain superfamily/Winged helix DNA-binding domain"/>
    <property type="match status" value="1"/>
</dbReference>
<evidence type="ECO:0000313" key="6">
    <source>
        <dbReference type="Proteomes" id="UP000664096"/>
    </source>
</evidence>
<evidence type="ECO:0000256" key="2">
    <source>
        <dbReference type="ARBA" id="ARBA00023125"/>
    </source>
</evidence>
<gene>
    <name evidence="5" type="ORF">JF539_24630</name>
</gene>
<accession>A0A939EI46</accession>
<reference evidence="5" key="1">
    <citation type="submission" date="2020-12" db="EMBL/GenBank/DDBJ databases">
        <title>Oil enriched cultivation method for isolating marine PHA-producing bacteria.</title>
        <authorList>
            <person name="Zheng W."/>
            <person name="Yu S."/>
            <person name="Huang Y."/>
        </authorList>
    </citation>
    <scope>NUCLEOTIDE SEQUENCE</scope>
    <source>
        <strain evidence="5">SY-2-12</strain>
    </source>
</reference>
<dbReference type="PROSITE" id="PS50043">
    <property type="entry name" value="HTH_LUXR_2"/>
    <property type="match status" value="1"/>
</dbReference>
<keyword evidence="3" id="KW-0804">Transcription</keyword>
<dbReference type="PANTHER" id="PTHR44688">
    <property type="entry name" value="DNA-BINDING TRANSCRIPTIONAL ACTIVATOR DEVR_DOSR"/>
    <property type="match status" value="1"/>
</dbReference>
<dbReference type="GO" id="GO:0003677">
    <property type="term" value="F:DNA binding"/>
    <property type="evidence" value="ECO:0007669"/>
    <property type="project" value="UniProtKB-KW"/>
</dbReference>
<dbReference type="EMBL" id="JAEKJZ010000007">
    <property type="protein sequence ID" value="MBN9673565.1"/>
    <property type="molecule type" value="Genomic_DNA"/>
</dbReference>
<dbReference type="PROSITE" id="PS00622">
    <property type="entry name" value="HTH_LUXR_1"/>
    <property type="match status" value="1"/>
</dbReference>
<dbReference type="CDD" id="cd06170">
    <property type="entry name" value="LuxR_C_like"/>
    <property type="match status" value="1"/>
</dbReference>
<comment type="caution">
    <text evidence="5">The sequence shown here is derived from an EMBL/GenBank/DDBJ whole genome shotgun (WGS) entry which is preliminary data.</text>
</comment>
<evidence type="ECO:0000259" key="4">
    <source>
        <dbReference type="PROSITE" id="PS50043"/>
    </source>
</evidence>
<protein>
    <submittedName>
        <fullName evidence="5">Helix-turn-helix transcriptional regulator</fullName>
    </submittedName>
</protein>
<organism evidence="5 6">
    <name type="scientific">Roseibium aggregatum</name>
    <dbReference type="NCBI Taxonomy" id="187304"/>
    <lineage>
        <taxon>Bacteria</taxon>
        <taxon>Pseudomonadati</taxon>
        <taxon>Pseudomonadota</taxon>
        <taxon>Alphaproteobacteria</taxon>
        <taxon>Hyphomicrobiales</taxon>
        <taxon>Stappiaceae</taxon>
        <taxon>Roseibium</taxon>
    </lineage>
</organism>
<dbReference type="PRINTS" id="PR00038">
    <property type="entry name" value="HTHLUXR"/>
</dbReference>
<dbReference type="PANTHER" id="PTHR44688:SF16">
    <property type="entry name" value="DNA-BINDING TRANSCRIPTIONAL ACTIVATOR DEVR_DOSR"/>
    <property type="match status" value="1"/>
</dbReference>
<evidence type="ECO:0000256" key="3">
    <source>
        <dbReference type="ARBA" id="ARBA00023163"/>
    </source>
</evidence>
<feature type="domain" description="HTH luxR-type" evidence="4">
    <location>
        <begin position="238"/>
        <end position="303"/>
    </location>
</feature>
<evidence type="ECO:0000256" key="1">
    <source>
        <dbReference type="ARBA" id="ARBA00023015"/>
    </source>
</evidence>
<dbReference type="SUPFAM" id="SSF46894">
    <property type="entry name" value="C-terminal effector domain of the bipartite response regulators"/>
    <property type="match status" value="1"/>
</dbReference>
<sequence>MFESVSTFHLVAISHDKVGARPGFRKFQQRYISLLLGNSKQEEAVTENPLTPSADWIEAVADLVRSVRTDRFPVALRQTLDRACRFDSMLVTAYDGYSAPKSLYHDLDELQATLSIELYASGPYLLDPFYLACRNGMEPGTYRLLDIAPKGFLRSEYYRTFYRKVRIHDEMAILLKPGEESWISVSLARTRTRARFEATDRDSVDRLCPLIEAAIEGNWGQAATSRKAGQISAADRLSGFAADILSPREADIVQLILQGHSTRTISTFLGIAEGTVKVHRHHAYAKLGIHSQSELFSLATGYLADFRS</sequence>
<dbReference type="GO" id="GO:0006355">
    <property type="term" value="P:regulation of DNA-templated transcription"/>
    <property type="evidence" value="ECO:0007669"/>
    <property type="project" value="InterPro"/>
</dbReference>
<dbReference type="InterPro" id="IPR000792">
    <property type="entry name" value="Tscrpt_reg_LuxR_C"/>
</dbReference>
<dbReference type="Proteomes" id="UP000664096">
    <property type="component" value="Unassembled WGS sequence"/>
</dbReference>